<dbReference type="InterPro" id="IPR019108">
    <property type="entry name" value="Caa3_assmbl_CtaG-rel"/>
</dbReference>
<proteinExistence type="predicted"/>
<keyword evidence="8" id="KW-1185">Reference proteome</keyword>
<evidence type="ECO:0000313" key="8">
    <source>
        <dbReference type="Proteomes" id="UP000019364"/>
    </source>
</evidence>
<accession>W7YGG3</accession>
<feature type="transmembrane region" description="Helical" evidence="6">
    <location>
        <begin position="192"/>
        <end position="214"/>
    </location>
</feature>
<dbReference type="GO" id="GO:0005886">
    <property type="term" value="C:plasma membrane"/>
    <property type="evidence" value="ECO:0007669"/>
    <property type="project" value="UniProtKB-SubCell"/>
</dbReference>
<evidence type="ECO:0000256" key="1">
    <source>
        <dbReference type="ARBA" id="ARBA00004651"/>
    </source>
</evidence>
<evidence type="ECO:0000256" key="2">
    <source>
        <dbReference type="ARBA" id="ARBA00022475"/>
    </source>
</evidence>
<organism evidence="7 8">
    <name type="scientific">Paenibacillus pini JCM 16418</name>
    <dbReference type="NCBI Taxonomy" id="1236976"/>
    <lineage>
        <taxon>Bacteria</taxon>
        <taxon>Bacillati</taxon>
        <taxon>Bacillota</taxon>
        <taxon>Bacilli</taxon>
        <taxon>Bacillales</taxon>
        <taxon>Paenibacillaceae</taxon>
        <taxon>Paenibacillus</taxon>
    </lineage>
</organism>
<dbReference type="Proteomes" id="UP000019364">
    <property type="component" value="Unassembled WGS sequence"/>
</dbReference>
<keyword evidence="4 6" id="KW-1133">Transmembrane helix</keyword>
<dbReference type="STRING" id="1236976.JCM16418_1581"/>
<comment type="subcellular location">
    <subcellularLocation>
        <location evidence="1">Cell membrane</location>
        <topology evidence="1">Multi-pass membrane protein</topology>
    </subcellularLocation>
</comment>
<feature type="transmembrane region" description="Helical" evidence="6">
    <location>
        <begin position="53"/>
        <end position="71"/>
    </location>
</feature>
<gene>
    <name evidence="7" type="ORF">JCM16418_1581</name>
</gene>
<reference evidence="7 8" key="1">
    <citation type="journal article" date="2014" name="Genome Announc.">
        <title>Draft Genome Sequence of Paenibacillus pini JCM 16418T, Isolated from the Rhizosphere of Pine Tree.</title>
        <authorList>
            <person name="Yuki M."/>
            <person name="Oshima K."/>
            <person name="Suda W."/>
            <person name="Oshida Y."/>
            <person name="Kitamura K."/>
            <person name="Iida Y."/>
            <person name="Hattori M."/>
            <person name="Ohkuma M."/>
        </authorList>
    </citation>
    <scope>NUCLEOTIDE SEQUENCE [LARGE SCALE GENOMIC DNA]</scope>
    <source>
        <strain evidence="7 8">JCM 16418</strain>
    </source>
</reference>
<comment type="caution">
    <text evidence="7">The sequence shown here is derived from an EMBL/GenBank/DDBJ whole genome shotgun (WGS) entry which is preliminary data.</text>
</comment>
<dbReference type="EMBL" id="BAVZ01000003">
    <property type="protein sequence ID" value="GAF07562.1"/>
    <property type="molecule type" value="Genomic_DNA"/>
</dbReference>
<keyword evidence="2" id="KW-1003">Cell membrane</keyword>
<feature type="transmembrane region" description="Helical" evidence="6">
    <location>
        <begin position="234"/>
        <end position="253"/>
    </location>
</feature>
<feature type="transmembrane region" description="Helical" evidence="6">
    <location>
        <begin position="126"/>
        <end position="147"/>
    </location>
</feature>
<feature type="transmembrane region" description="Helical" evidence="6">
    <location>
        <begin position="16"/>
        <end position="37"/>
    </location>
</feature>
<evidence type="ECO:0000256" key="3">
    <source>
        <dbReference type="ARBA" id="ARBA00022692"/>
    </source>
</evidence>
<protein>
    <submittedName>
        <fullName evidence="7">Membrane protein</fullName>
    </submittedName>
</protein>
<evidence type="ECO:0000256" key="5">
    <source>
        <dbReference type="ARBA" id="ARBA00023136"/>
    </source>
</evidence>
<dbReference type="Pfam" id="PF09678">
    <property type="entry name" value="Caa3_CtaG"/>
    <property type="match status" value="1"/>
</dbReference>
<keyword evidence="5 6" id="KW-0472">Membrane</keyword>
<evidence type="ECO:0000313" key="7">
    <source>
        <dbReference type="EMBL" id="GAF07562.1"/>
    </source>
</evidence>
<dbReference type="RefSeq" id="WP_036647152.1">
    <property type="nucleotide sequence ID" value="NZ_BAVZ01000003.1"/>
</dbReference>
<dbReference type="eggNOG" id="COG3336">
    <property type="taxonomic scope" value="Bacteria"/>
</dbReference>
<feature type="transmembrane region" description="Helical" evidence="6">
    <location>
        <begin position="83"/>
        <end position="105"/>
    </location>
</feature>
<dbReference type="OrthoDB" id="5024156at2"/>
<keyword evidence="3 6" id="KW-0812">Transmembrane</keyword>
<sequence>MLGHHMHHSNEQLIDYFELIFMLLLFTSSVVTYLLAVKKSNRHYKKWPRKRTILWLSGVLITASVFIGPLAERAHTDFRAHMLGHLLIGMLAPLLLALSAPWTLLMRTLPVKLARQISRFLKSQPVLILSNPLTASILSVGGLWVLYTTDLYRLMQQNSILHVLIHVHVLLAGYLFTVSFIYVDPTPHRTSYVYRMIVFIMASAGHGILSKYIYTHAPTHVLKSEAESGGMLMYYGGDAIELILITLFCYQWYRASRPRILNITKPSIT</sequence>
<dbReference type="AlphaFoldDB" id="W7YGG3"/>
<evidence type="ECO:0000256" key="4">
    <source>
        <dbReference type="ARBA" id="ARBA00022989"/>
    </source>
</evidence>
<name>W7YGG3_9BACL</name>
<feature type="transmembrane region" description="Helical" evidence="6">
    <location>
        <begin position="159"/>
        <end position="183"/>
    </location>
</feature>
<evidence type="ECO:0000256" key="6">
    <source>
        <dbReference type="SAM" id="Phobius"/>
    </source>
</evidence>